<gene>
    <name evidence="1" type="ORF">J2T22_000573</name>
</gene>
<accession>A0ABT9UCM9</accession>
<proteinExistence type="predicted"/>
<sequence>MMVWTILVATTAAVVALILFTPNGASPENLPVLGLLVTVPLGSAAGLLHTRRLMCNNAGLYARWLERRSLTEHS</sequence>
<evidence type="ECO:0000313" key="2">
    <source>
        <dbReference type="Proteomes" id="UP001226389"/>
    </source>
</evidence>
<evidence type="ECO:0000313" key="1">
    <source>
        <dbReference type="EMBL" id="MDQ0117403.1"/>
    </source>
</evidence>
<dbReference type="Proteomes" id="UP001226389">
    <property type="component" value="Unassembled WGS sequence"/>
</dbReference>
<name>A0ABT9UCM9_9MICC</name>
<keyword evidence="2" id="KW-1185">Reference proteome</keyword>
<organism evidence="1 2">
    <name type="scientific">Pseudarthrobacter defluvii</name>
    <dbReference type="NCBI Taxonomy" id="410837"/>
    <lineage>
        <taxon>Bacteria</taxon>
        <taxon>Bacillati</taxon>
        <taxon>Actinomycetota</taxon>
        <taxon>Actinomycetes</taxon>
        <taxon>Micrococcales</taxon>
        <taxon>Micrococcaceae</taxon>
        <taxon>Pseudarthrobacter</taxon>
    </lineage>
</organism>
<reference evidence="1 2" key="1">
    <citation type="submission" date="2023-07" db="EMBL/GenBank/DDBJ databases">
        <title>Sorghum-associated microbial communities from plants grown in Nebraska, USA.</title>
        <authorList>
            <person name="Schachtman D."/>
        </authorList>
    </citation>
    <scope>NUCLEOTIDE SEQUENCE [LARGE SCALE GENOMIC DNA]</scope>
    <source>
        <strain evidence="1 2">DS994</strain>
    </source>
</reference>
<protein>
    <submittedName>
        <fullName evidence="1">Uncharacterized protein</fullName>
    </submittedName>
</protein>
<comment type="caution">
    <text evidence="1">The sequence shown here is derived from an EMBL/GenBank/DDBJ whole genome shotgun (WGS) entry which is preliminary data.</text>
</comment>
<dbReference type="EMBL" id="JAUSSY010000002">
    <property type="protein sequence ID" value="MDQ0117403.1"/>
    <property type="molecule type" value="Genomic_DNA"/>
</dbReference>